<name>A0A9I9ECP6_CUCME</name>
<dbReference type="Gramene" id="MELO3C031944.2.1">
    <property type="protein sequence ID" value="MELO3C031944.2.1"/>
    <property type="gene ID" value="MELO3C031944.2"/>
</dbReference>
<reference evidence="1" key="1">
    <citation type="submission" date="2023-03" db="UniProtKB">
        <authorList>
            <consortium name="EnsemblPlants"/>
        </authorList>
    </citation>
    <scope>IDENTIFICATION</scope>
</reference>
<evidence type="ECO:0000313" key="1">
    <source>
        <dbReference type="EnsemblPlants" id="MELO3C031944.2.1"/>
    </source>
</evidence>
<dbReference type="AlphaFoldDB" id="A0A9I9ECP6"/>
<sequence length="162" mass="18435">NLITFSPLFSDQSPTHVNSPPCYHRRQLLPLPHRARASRGTLTLLTTDTLPARDRNGSRHVEGRPGMGLGCVRTWGMDVRRRDDMSSVGVPFVVPLFRHFGASGTRAGFGGYSCLFEPMWWAEMISSKFLLHSFRCLFILLSRPNLEMLKLAAFSRKHYHIH</sequence>
<proteinExistence type="predicted"/>
<dbReference type="EnsemblPlants" id="MELO3C031944.2.1">
    <property type="protein sequence ID" value="MELO3C031944.2.1"/>
    <property type="gene ID" value="MELO3C031944.2"/>
</dbReference>
<accession>A0A9I9ECP6</accession>
<protein>
    <submittedName>
        <fullName evidence="1">Uncharacterized protein</fullName>
    </submittedName>
</protein>
<organism evidence="1">
    <name type="scientific">Cucumis melo</name>
    <name type="common">Muskmelon</name>
    <dbReference type="NCBI Taxonomy" id="3656"/>
    <lineage>
        <taxon>Eukaryota</taxon>
        <taxon>Viridiplantae</taxon>
        <taxon>Streptophyta</taxon>
        <taxon>Embryophyta</taxon>
        <taxon>Tracheophyta</taxon>
        <taxon>Spermatophyta</taxon>
        <taxon>Magnoliopsida</taxon>
        <taxon>eudicotyledons</taxon>
        <taxon>Gunneridae</taxon>
        <taxon>Pentapetalae</taxon>
        <taxon>rosids</taxon>
        <taxon>fabids</taxon>
        <taxon>Cucurbitales</taxon>
        <taxon>Cucurbitaceae</taxon>
        <taxon>Benincaseae</taxon>
        <taxon>Cucumis</taxon>
    </lineage>
</organism>